<dbReference type="EMBL" id="JBJXBP010000006">
    <property type="protein sequence ID" value="KAL3824110.1"/>
    <property type="molecule type" value="Genomic_DNA"/>
</dbReference>
<proteinExistence type="predicted"/>
<name>A0ABD3SID4_9LAMI</name>
<accession>A0ABD3SID4</accession>
<dbReference type="AlphaFoldDB" id="A0ABD3SID4"/>
<evidence type="ECO:0000313" key="2">
    <source>
        <dbReference type="Proteomes" id="UP001634393"/>
    </source>
</evidence>
<keyword evidence="2" id="KW-1185">Reference proteome</keyword>
<sequence>MRDKFRSIRGRFRSNRWSKKSMILSLDVGHKQGTESEKMRHILRILINSMIILKSMMLKIWKAWNAWKPQKVLSNQFKKLPW</sequence>
<organism evidence="1 2">
    <name type="scientific">Penstemon smallii</name>
    <dbReference type="NCBI Taxonomy" id="265156"/>
    <lineage>
        <taxon>Eukaryota</taxon>
        <taxon>Viridiplantae</taxon>
        <taxon>Streptophyta</taxon>
        <taxon>Embryophyta</taxon>
        <taxon>Tracheophyta</taxon>
        <taxon>Spermatophyta</taxon>
        <taxon>Magnoliopsida</taxon>
        <taxon>eudicotyledons</taxon>
        <taxon>Gunneridae</taxon>
        <taxon>Pentapetalae</taxon>
        <taxon>asterids</taxon>
        <taxon>lamiids</taxon>
        <taxon>Lamiales</taxon>
        <taxon>Plantaginaceae</taxon>
        <taxon>Cheloneae</taxon>
        <taxon>Penstemon</taxon>
    </lineage>
</organism>
<reference evidence="1 2" key="1">
    <citation type="submission" date="2024-12" db="EMBL/GenBank/DDBJ databases">
        <title>The unique morphological basis and parallel evolutionary history of personate flowers in Penstemon.</title>
        <authorList>
            <person name="Depatie T.H."/>
            <person name="Wessinger C.A."/>
        </authorList>
    </citation>
    <scope>NUCLEOTIDE SEQUENCE [LARGE SCALE GENOMIC DNA]</scope>
    <source>
        <strain evidence="1">WTNN_2</strain>
        <tissue evidence="1">Leaf</tissue>
    </source>
</reference>
<evidence type="ECO:0000313" key="1">
    <source>
        <dbReference type="EMBL" id="KAL3824110.1"/>
    </source>
</evidence>
<protein>
    <submittedName>
        <fullName evidence="1">Uncharacterized protein</fullName>
    </submittedName>
</protein>
<dbReference type="Proteomes" id="UP001634393">
    <property type="component" value="Unassembled WGS sequence"/>
</dbReference>
<gene>
    <name evidence="1" type="ORF">ACJIZ3_020139</name>
</gene>
<comment type="caution">
    <text evidence="1">The sequence shown here is derived from an EMBL/GenBank/DDBJ whole genome shotgun (WGS) entry which is preliminary data.</text>
</comment>